<dbReference type="EMBL" id="MT143090">
    <property type="protein sequence ID" value="QJA92717.1"/>
    <property type="molecule type" value="Genomic_DNA"/>
</dbReference>
<protein>
    <submittedName>
        <fullName evidence="1">Uncharacterized protein</fullName>
    </submittedName>
</protein>
<evidence type="ECO:0000313" key="1">
    <source>
        <dbReference type="EMBL" id="QJA92717.1"/>
    </source>
</evidence>
<sequence>MVRLVIAAIVLLSCVGCGGKEMTVQDTLTVLERGKATGHLTITSSDHPLQFGMKQTFFLGPNITLAFDGQVDYSDPMMRGLEPEPVLVVPIE</sequence>
<accession>A0A6M3LC32</accession>
<organism evidence="1">
    <name type="scientific">viral metagenome</name>
    <dbReference type="NCBI Taxonomy" id="1070528"/>
    <lineage>
        <taxon>unclassified sequences</taxon>
        <taxon>metagenomes</taxon>
        <taxon>organismal metagenomes</taxon>
    </lineage>
</organism>
<name>A0A6M3LC32_9ZZZZ</name>
<gene>
    <name evidence="1" type="ORF">MM415B04506_0012</name>
</gene>
<reference evidence="1" key="1">
    <citation type="submission" date="2020-03" db="EMBL/GenBank/DDBJ databases">
        <title>The deep terrestrial virosphere.</title>
        <authorList>
            <person name="Holmfeldt K."/>
            <person name="Nilsson E."/>
            <person name="Simone D."/>
            <person name="Lopez-Fernandez M."/>
            <person name="Wu X."/>
            <person name="de Brujin I."/>
            <person name="Lundin D."/>
            <person name="Andersson A."/>
            <person name="Bertilsson S."/>
            <person name="Dopson M."/>
        </authorList>
    </citation>
    <scope>NUCLEOTIDE SEQUENCE</scope>
    <source>
        <strain evidence="1">MM415B04506</strain>
    </source>
</reference>
<proteinExistence type="predicted"/>
<dbReference type="AlphaFoldDB" id="A0A6M3LC32"/>